<comment type="caution">
    <text evidence="1">The sequence shown here is derived from an EMBL/GenBank/DDBJ whole genome shotgun (WGS) entry which is preliminary data.</text>
</comment>
<evidence type="ECO:0000313" key="2">
    <source>
        <dbReference type="Proteomes" id="UP000298663"/>
    </source>
</evidence>
<organism evidence="1 2">
    <name type="scientific">Steinernema carpocapsae</name>
    <name type="common">Entomopathogenic nematode</name>
    <dbReference type="NCBI Taxonomy" id="34508"/>
    <lineage>
        <taxon>Eukaryota</taxon>
        <taxon>Metazoa</taxon>
        <taxon>Ecdysozoa</taxon>
        <taxon>Nematoda</taxon>
        <taxon>Chromadorea</taxon>
        <taxon>Rhabditida</taxon>
        <taxon>Tylenchina</taxon>
        <taxon>Panagrolaimomorpha</taxon>
        <taxon>Strongyloidoidea</taxon>
        <taxon>Steinernematidae</taxon>
        <taxon>Steinernema</taxon>
    </lineage>
</organism>
<dbReference type="EMBL" id="AZBU02000013">
    <property type="protein sequence ID" value="TKR58843.1"/>
    <property type="molecule type" value="Genomic_DNA"/>
</dbReference>
<keyword evidence="2" id="KW-1185">Reference proteome</keyword>
<gene>
    <name evidence="1" type="ORF">L596_030234</name>
</gene>
<protein>
    <submittedName>
        <fullName evidence="1">Uncharacterized protein</fullName>
    </submittedName>
</protein>
<name>A0A4U5LS51_STECR</name>
<dbReference type="Proteomes" id="UP000298663">
    <property type="component" value="Unassembled WGS sequence"/>
</dbReference>
<sequence>MGTGRNETKVCKNSTVPQNNEYNLFCDRATTYLLKHEMLVLTPKDDDMPSFCPFFGMEIMSFPRNQLFENGTNNWSFKCAWFESWSGNFASNELYHAPVGFNVVHL</sequence>
<proteinExistence type="predicted"/>
<dbReference type="AlphaFoldDB" id="A0A4U5LS51"/>
<reference evidence="1 2" key="2">
    <citation type="journal article" date="2019" name="G3 (Bethesda)">
        <title>Hybrid Assembly of the Genome of the Entomopathogenic Nematode Steinernema carpocapsae Identifies the X-Chromosome.</title>
        <authorList>
            <person name="Serra L."/>
            <person name="Macchietto M."/>
            <person name="Macias-Munoz A."/>
            <person name="McGill C.J."/>
            <person name="Rodriguez I.M."/>
            <person name="Rodriguez B."/>
            <person name="Murad R."/>
            <person name="Mortazavi A."/>
        </authorList>
    </citation>
    <scope>NUCLEOTIDE SEQUENCE [LARGE SCALE GENOMIC DNA]</scope>
    <source>
        <strain evidence="1 2">ALL</strain>
    </source>
</reference>
<reference evidence="1 2" key="1">
    <citation type="journal article" date="2015" name="Genome Biol.">
        <title>Comparative genomics of Steinernema reveals deeply conserved gene regulatory networks.</title>
        <authorList>
            <person name="Dillman A.R."/>
            <person name="Macchietto M."/>
            <person name="Porter C.F."/>
            <person name="Rogers A."/>
            <person name="Williams B."/>
            <person name="Antoshechkin I."/>
            <person name="Lee M.M."/>
            <person name="Goodwin Z."/>
            <person name="Lu X."/>
            <person name="Lewis E.E."/>
            <person name="Goodrich-Blair H."/>
            <person name="Stock S.P."/>
            <person name="Adams B.J."/>
            <person name="Sternberg P.W."/>
            <person name="Mortazavi A."/>
        </authorList>
    </citation>
    <scope>NUCLEOTIDE SEQUENCE [LARGE SCALE GENOMIC DNA]</scope>
    <source>
        <strain evidence="1 2">ALL</strain>
    </source>
</reference>
<evidence type="ECO:0000313" key="1">
    <source>
        <dbReference type="EMBL" id="TKR58843.1"/>
    </source>
</evidence>
<accession>A0A4U5LS51</accession>